<feature type="compositionally biased region" description="Polar residues" evidence="1">
    <location>
        <begin position="24"/>
        <end position="35"/>
    </location>
</feature>
<dbReference type="Proteomes" id="UP000053593">
    <property type="component" value="Unassembled WGS sequence"/>
</dbReference>
<feature type="domain" description="F-box" evidence="2">
    <location>
        <begin position="49"/>
        <end position="91"/>
    </location>
</feature>
<dbReference type="InterPro" id="IPR036047">
    <property type="entry name" value="F-box-like_dom_sf"/>
</dbReference>
<protein>
    <recommendedName>
        <fullName evidence="2">F-box domain-containing protein</fullName>
    </recommendedName>
</protein>
<proteinExistence type="predicted"/>
<feature type="compositionally biased region" description="Low complexity" evidence="1">
    <location>
        <begin position="120"/>
        <end position="132"/>
    </location>
</feature>
<evidence type="ECO:0000256" key="1">
    <source>
        <dbReference type="SAM" id="MobiDB-lite"/>
    </source>
</evidence>
<dbReference type="InterPro" id="IPR001810">
    <property type="entry name" value="F-box_dom"/>
</dbReference>
<dbReference type="InterPro" id="IPR032675">
    <property type="entry name" value="LRR_dom_sf"/>
</dbReference>
<organism evidence="3 4">
    <name type="scientific">Collybiopsis luxurians FD-317 M1</name>
    <dbReference type="NCBI Taxonomy" id="944289"/>
    <lineage>
        <taxon>Eukaryota</taxon>
        <taxon>Fungi</taxon>
        <taxon>Dikarya</taxon>
        <taxon>Basidiomycota</taxon>
        <taxon>Agaricomycotina</taxon>
        <taxon>Agaricomycetes</taxon>
        <taxon>Agaricomycetidae</taxon>
        <taxon>Agaricales</taxon>
        <taxon>Marasmiineae</taxon>
        <taxon>Omphalotaceae</taxon>
        <taxon>Collybiopsis</taxon>
        <taxon>Collybiopsis luxurians</taxon>
    </lineage>
</organism>
<accession>A0A0D0CXZ5</accession>
<evidence type="ECO:0000259" key="2">
    <source>
        <dbReference type="Pfam" id="PF12937"/>
    </source>
</evidence>
<dbReference type="Pfam" id="PF12937">
    <property type="entry name" value="F-box-like"/>
    <property type="match status" value="1"/>
</dbReference>
<feature type="compositionally biased region" description="Basic and acidic residues" evidence="1">
    <location>
        <begin position="102"/>
        <end position="115"/>
    </location>
</feature>
<keyword evidence="4" id="KW-1185">Reference proteome</keyword>
<gene>
    <name evidence="3" type="ORF">GYMLUDRAFT_199954</name>
</gene>
<dbReference type="OrthoDB" id="5297217at2759"/>
<evidence type="ECO:0000313" key="4">
    <source>
        <dbReference type="Proteomes" id="UP000053593"/>
    </source>
</evidence>
<reference evidence="3 4" key="1">
    <citation type="submission" date="2014-04" db="EMBL/GenBank/DDBJ databases">
        <title>Evolutionary Origins and Diversification of the Mycorrhizal Mutualists.</title>
        <authorList>
            <consortium name="DOE Joint Genome Institute"/>
            <consortium name="Mycorrhizal Genomics Consortium"/>
            <person name="Kohler A."/>
            <person name="Kuo A."/>
            <person name="Nagy L.G."/>
            <person name="Floudas D."/>
            <person name="Copeland A."/>
            <person name="Barry K.W."/>
            <person name="Cichocki N."/>
            <person name="Veneault-Fourrey C."/>
            <person name="LaButti K."/>
            <person name="Lindquist E.A."/>
            <person name="Lipzen A."/>
            <person name="Lundell T."/>
            <person name="Morin E."/>
            <person name="Murat C."/>
            <person name="Riley R."/>
            <person name="Ohm R."/>
            <person name="Sun H."/>
            <person name="Tunlid A."/>
            <person name="Henrissat B."/>
            <person name="Grigoriev I.V."/>
            <person name="Hibbett D.S."/>
            <person name="Martin F."/>
        </authorList>
    </citation>
    <scope>NUCLEOTIDE SEQUENCE [LARGE SCALE GENOMIC DNA]</scope>
    <source>
        <strain evidence="3 4">FD-317 M1</strain>
    </source>
</reference>
<feature type="compositionally biased region" description="Low complexity" evidence="1">
    <location>
        <begin position="434"/>
        <end position="457"/>
    </location>
</feature>
<feature type="region of interest" description="Disordered" evidence="1">
    <location>
        <begin position="102"/>
        <end position="132"/>
    </location>
</feature>
<dbReference type="SUPFAM" id="SSF81383">
    <property type="entry name" value="F-box domain"/>
    <property type="match status" value="1"/>
</dbReference>
<dbReference type="AlphaFoldDB" id="A0A0D0CXZ5"/>
<evidence type="ECO:0000313" key="3">
    <source>
        <dbReference type="EMBL" id="KIK61173.1"/>
    </source>
</evidence>
<feature type="region of interest" description="Disordered" evidence="1">
    <location>
        <begin position="24"/>
        <end position="43"/>
    </location>
</feature>
<sequence length="631" mass="69572">MDDKSTSALKSLSLTAIDISTQPLCEHSQPGSTRNLHSERQVNSEPPFNLPYDLIDPILSFLTDRADWHACCLVSRSFNQVSTPLLYRTLDSRIIKLDGRNSRGDSLDSRVDGSPRPRVNNNNSDSNRTDSNSNIILYHPATTLLSNPHLAKHVRHVTETGAVHRIKAFSNAKYSSISDDALNALALCRNLLSFTWIDDTMYGPGMGAFGGRGGLGMGTNDRGRERETNMQVIPGTFLMRFIDLVRGRQGNGPSHSGFPLRHLTLRTHSDLGSTIWDSLGSLSGLTRISIWSMDGPPRVLQGGWSKVLGSTLEELELGRCAGVPPTILETVISHLPRLRSLRLKGVPSSNILIFLTYLPNLESLDVEYLPSQTRLPARDVARLEMSVMPSLKTLTVRTNSRAEGIKMYDWIRQLVKREGLEAFKLHAFSFSLPMSPSSSTARSYSSSSRSSPASPDRYSPHAFASLPSTKSMQYTYVPSADSFRNTLSFRDLGETLIPRAFILDLARIHSSSLKRFEAAEAGVMMMGDVECVCVSFPMLEVLECAVGVEGVPAIHHAIRSARNLRTLKLNIQWFTLADARSLMLRSEDSVLRTIGVGGVLYTGKWALSAQSSSSSNESQLEFVVVSNVEDQ</sequence>
<dbReference type="HOGENOM" id="CLU_028275_0_0_1"/>
<dbReference type="Gene3D" id="3.80.10.10">
    <property type="entry name" value="Ribonuclease Inhibitor"/>
    <property type="match status" value="1"/>
</dbReference>
<dbReference type="EMBL" id="KN834772">
    <property type="protein sequence ID" value="KIK61173.1"/>
    <property type="molecule type" value="Genomic_DNA"/>
</dbReference>
<dbReference type="SUPFAM" id="SSF52047">
    <property type="entry name" value="RNI-like"/>
    <property type="match status" value="1"/>
</dbReference>
<feature type="region of interest" description="Disordered" evidence="1">
    <location>
        <begin position="434"/>
        <end position="459"/>
    </location>
</feature>
<name>A0A0D0CXZ5_9AGAR</name>